<proteinExistence type="predicted"/>
<protein>
    <submittedName>
        <fullName evidence="1">Uncharacterized protein</fullName>
    </submittedName>
</protein>
<dbReference type="EMBL" id="JAEFBK010000101">
    <property type="protein sequence ID" value="KAG7529125.1"/>
    <property type="molecule type" value="Genomic_DNA"/>
</dbReference>
<organism evidence="1 2">
    <name type="scientific">Arabidopsis thaliana x Arabidopsis arenosa</name>
    <dbReference type="NCBI Taxonomy" id="1240361"/>
    <lineage>
        <taxon>Eukaryota</taxon>
        <taxon>Viridiplantae</taxon>
        <taxon>Streptophyta</taxon>
        <taxon>Embryophyta</taxon>
        <taxon>Tracheophyta</taxon>
        <taxon>Spermatophyta</taxon>
        <taxon>Magnoliopsida</taxon>
        <taxon>eudicotyledons</taxon>
        <taxon>Gunneridae</taxon>
        <taxon>Pentapetalae</taxon>
        <taxon>rosids</taxon>
        <taxon>malvids</taxon>
        <taxon>Brassicales</taxon>
        <taxon>Brassicaceae</taxon>
        <taxon>Camelineae</taxon>
        <taxon>Arabidopsis</taxon>
    </lineage>
</organism>
<dbReference type="AlphaFoldDB" id="A0A8T1XAL0"/>
<sequence length="40" mass="4640">MQARFGEGFFTFFFHFNKEIIYSIRLVPGSSPGQPTTDRI</sequence>
<keyword evidence="2" id="KW-1185">Reference proteome</keyword>
<reference evidence="1 2" key="1">
    <citation type="submission" date="2020-12" db="EMBL/GenBank/DDBJ databases">
        <title>Concerted genomic and epigenomic changes stabilize Arabidopsis allopolyploids.</title>
        <authorList>
            <person name="Chen Z."/>
        </authorList>
    </citation>
    <scope>NUCLEOTIDE SEQUENCE [LARGE SCALE GENOMIC DNA]</scope>
    <source>
        <strain evidence="1">Allo738</strain>
        <tissue evidence="1">Leaf</tissue>
    </source>
</reference>
<evidence type="ECO:0000313" key="2">
    <source>
        <dbReference type="Proteomes" id="UP000694240"/>
    </source>
</evidence>
<comment type="caution">
    <text evidence="1">The sequence shown here is derived from an EMBL/GenBank/DDBJ whole genome shotgun (WGS) entry which is preliminary data.</text>
</comment>
<evidence type="ECO:0000313" key="1">
    <source>
        <dbReference type="EMBL" id="KAG7529125.1"/>
    </source>
</evidence>
<gene>
    <name evidence="1" type="ORF">ISN45_Un101g000850</name>
</gene>
<accession>A0A8T1XAL0</accession>
<name>A0A8T1XAL0_9BRAS</name>
<feature type="non-terminal residue" evidence="1">
    <location>
        <position position="40"/>
    </location>
</feature>
<dbReference type="Proteomes" id="UP000694240">
    <property type="component" value="Unassembled WGS sequence"/>
</dbReference>